<dbReference type="AlphaFoldDB" id="A0A448WIC2"/>
<sequence length="236" mass="25815">MQLSSFGKRVATQNASQSTAELPHSTDSNSSLSHFLARRLQAFGPMSACVIGYLKRNLEIPGTLIGLEYPNLVSMIVTMAIIVLNSCHESVLVILARKVVAAFGPPEICFSFTYRKTRILTTPKDVVLLRVASARKGAPQQGYSISDAPSSHVCASAGVLSNYFLPPALEDWVYHSMYFGMYLAAAYRFCLISSITLLHFWTSPQEGIFTAEVGVDCSRDLTIQALYIAELIPIAL</sequence>
<organism evidence="1 2">
    <name type="scientific">Protopolystoma xenopodis</name>
    <dbReference type="NCBI Taxonomy" id="117903"/>
    <lineage>
        <taxon>Eukaryota</taxon>
        <taxon>Metazoa</taxon>
        <taxon>Spiralia</taxon>
        <taxon>Lophotrochozoa</taxon>
        <taxon>Platyhelminthes</taxon>
        <taxon>Monogenea</taxon>
        <taxon>Polyopisthocotylea</taxon>
        <taxon>Polystomatidea</taxon>
        <taxon>Polystomatidae</taxon>
        <taxon>Protopolystoma</taxon>
    </lineage>
</organism>
<name>A0A448WIC2_9PLAT</name>
<evidence type="ECO:0000313" key="2">
    <source>
        <dbReference type="Proteomes" id="UP000784294"/>
    </source>
</evidence>
<dbReference type="Proteomes" id="UP000784294">
    <property type="component" value="Unassembled WGS sequence"/>
</dbReference>
<reference evidence="1" key="1">
    <citation type="submission" date="2018-11" db="EMBL/GenBank/DDBJ databases">
        <authorList>
            <consortium name="Pathogen Informatics"/>
        </authorList>
    </citation>
    <scope>NUCLEOTIDE SEQUENCE</scope>
</reference>
<dbReference type="EMBL" id="CAAALY010014687">
    <property type="protein sequence ID" value="VEL12407.1"/>
    <property type="molecule type" value="Genomic_DNA"/>
</dbReference>
<comment type="caution">
    <text evidence="1">The sequence shown here is derived from an EMBL/GenBank/DDBJ whole genome shotgun (WGS) entry which is preliminary data.</text>
</comment>
<accession>A0A448WIC2</accession>
<evidence type="ECO:0000313" key="1">
    <source>
        <dbReference type="EMBL" id="VEL12407.1"/>
    </source>
</evidence>
<proteinExistence type="predicted"/>
<gene>
    <name evidence="1" type="ORF">PXEA_LOCUS5847</name>
</gene>
<protein>
    <submittedName>
        <fullName evidence="1">Uncharacterized protein</fullName>
    </submittedName>
</protein>
<keyword evidence="2" id="KW-1185">Reference proteome</keyword>